<proteinExistence type="predicted"/>
<protein>
    <submittedName>
        <fullName evidence="1">Uncharacterized protein</fullName>
    </submittedName>
</protein>
<reference evidence="1 2" key="1">
    <citation type="submission" date="2021-06" db="EMBL/GenBank/DDBJ databases">
        <title>Caerostris extrusa draft genome.</title>
        <authorList>
            <person name="Kono N."/>
            <person name="Arakawa K."/>
        </authorList>
    </citation>
    <scope>NUCLEOTIDE SEQUENCE [LARGE SCALE GENOMIC DNA]</scope>
</reference>
<dbReference type="Proteomes" id="UP001054945">
    <property type="component" value="Unassembled WGS sequence"/>
</dbReference>
<evidence type="ECO:0000313" key="1">
    <source>
        <dbReference type="EMBL" id="GIY23481.1"/>
    </source>
</evidence>
<sequence>MVCFQPQPAYPNNPNGSYIQPTTSFPNFSHFMHPQPSVGYPSSNIYSHSIQPQPMHSKSTTSIECPFLKLPETIQFSKMLDDPEGFLAVTPTNSFTWWDTTSTCQTTRQKTLFIIWSPTTSHHRHGHRVGNTTRPAKAYSYSCHG</sequence>
<evidence type="ECO:0000313" key="2">
    <source>
        <dbReference type="Proteomes" id="UP001054945"/>
    </source>
</evidence>
<accession>A0AAV4RRM4</accession>
<keyword evidence="2" id="KW-1185">Reference proteome</keyword>
<gene>
    <name evidence="1" type="ORF">CEXT_613111</name>
</gene>
<organism evidence="1 2">
    <name type="scientific">Caerostris extrusa</name>
    <name type="common">Bark spider</name>
    <name type="synonym">Caerostris bankana</name>
    <dbReference type="NCBI Taxonomy" id="172846"/>
    <lineage>
        <taxon>Eukaryota</taxon>
        <taxon>Metazoa</taxon>
        <taxon>Ecdysozoa</taxon>
        <taxon>Arthropoda</taxon>
        <taxon>Chelicerata</taxon>
        <taxon>Arachnida</taxon>
        <taxon>Araneae</taxon>
        <taxon>Araneomorphae</taxon>
        <taxon>Entelegynae</taxon>
        <taxon>Araneoidea</taxon>
        <taxon>Araneidae</taxon>
        <taxon>Caerostris</taxon>
    </lineage>
</organism>
<name>A0AAV4RRM4_CAEEX</name>
<comment type="caution">
    <text evidence="1">The sequence shown here is derived from an EMBL/GenBank/DDBJ whole genome shotgun (WGS) entry which is preliminary data.</text>
</comment>
<dbReference type="EMBL" id="BPLR01008279">
    <property type="protein sequence ID" value="GIY23481.1"/>
    <property type="molecule type" value="Genomic_DNA"/>
</dbReference>
<dbReference type="AlphaFoldDB" id="A0AAV4RRM4"/>